<feature type="transmembrane region" description="Helical" evidence="1">
    <location>
        <begin position="294"/>
        <end position="312"/>
    </location>
</feature>
<dbReference type="EMBL" id="PYMJ01000002">
    <property type="protein sequence ID" value="PSU50912.1"/>
    <property type="molecule type" value="Genomic_DNA"/>
</dbReference>
<protein>
    <recommendedName>
        <fullName evidence="4">EpsG family protein</fullName>
    </recommendedName>
</protein>
<feature type="transmembrane region" description="Helical" evidence="1">
    <location>
        <begin position="318"/>
        <end position="337"/>
    </location>
</feature>
<sequence>MATLMLSTLIDYILISLCFFNLCIFASYIDKYRSDQHVFVLKFIFWVLIFFVSYLVIVRGDYPDVENYKFYFYNAPVDLNFSSIENRDIEIGYYYFSSFSKIVGFNFDFSSFLMTLLSIFFVYFGFRLYPDVTYSATALLVTFSYAISFMIQVRQGVAVSFSVCTVIYFLNKRYLSSFLFYVIACLFHISAILVFPIIVFSVFFRNFIYRNRFTVIYFSVLLVFLFHYFDFISIVAPIILSLLDERLVSKFYLYTENINSSVRLLSATNVLMLLIMFLSAGFFNIRRYKFDRELFALLIACFLMYNLLSFSSDVASRFYKILSVAIPIQLSFMVQVFNNRAGTIGWGIWLVIVFVLCAFYQLNFLMYDLPIFNF</sequence>
<feature type="transmembrane region" description="Helical" evidence="1">
    <location>
        <begin position="12"/>
        <end position="29"/>
    </location>
</feature>
<dbReference type="InterPro" id="IPR049458">
    <property type="entry name" value="EpsG-like"/>
</dbReference>
<keyword evidence="1" id="KW-1133">Transmembrane helix</keyword>
<proteinExistence type="predicted"/>
<keyword evidence="3" id="KW-1185">Reference proteome</keyword>
<keyword evidence="1" id="KW-0812">Transmembrane</keyword>
<evidence type="ECO:0000313" key="2">
    <source>
        <dbReference type="EMBL" id="PSU50912.1"/>
    </source>
</evidence>
<feature type="transmembrane region" description="Helical" evidence="1">
    <location>
        <begin position="262"/>
        <end position="282"/>
    </location>
</feature>
<reference evidence="2 3" key="1">
    <citation type="submission" date="2018-01" db="EMBL/GenBank/DDBJ databases">
        <title>Whole genome sequencing of Histamine producing bacteria.</title>
        <authorList>
            <person name="Butler K."/>
        </authorList>
    </citation>
    <scope>NUCLEOTIDE SEQUENCE [LARGE SCALE GENOMIC DNA]</scope>
    <source>
        <strain evidence="2 3">JCM 12947</strain>
    </source>
</reference>
<dbReference type="RefSeq" id="WP_107241313.1">
    <property type="nucleotide sequence ID" value="NZ_PYMJ01000002.1"/>
</dbReference>
<accession>A0A2T3JPD6</accession>
<evidence type="ECO:0008006" key="4">
    <source>
        <dbReference type="Google" id="ProtNLM"/>
    </source>
</evidence>
<name>A0A2T3JPD6_9GAMM</name>
<organism evidence="2 3">
    <name type="scientific">Photobacterium frigidiphilum</name>
    <dbReference type="NCBI Taxonomy" id="264736"/>
    <lineage>
        <taxon>Bacteria</taxon>
        <taxon>Pseudomonadati</taxon>
        <taxon>Pseudomonadota</taxon>
        <taxon>Gammaproteobacteria</taxon>
        <taxon>Vibrionales</taxon>
        <taxon>Vibrionaceae</taxon>
        <taxon>Photobacterium</taxon>
    </lineage>
</organism>
<feature type="transmembrane region" description="Helical" evidence="1">
    <location>
        <begin position="102"/>
        <end position="125"/>
    </location>
</feature>
<dbReference type="AlphaFoldDB" id="A0A2T3JPD6"/>
<feature type="transmembrane region" description="Helical" evidence="1">
    <location>
        <begin position="215"/>
        <end position="242"/>
    </location>
</feature>
<feature type="transmembrane region" description="Helical" evidence="1">
    <location>
        <begin position="344"/>
        <end position="362"/>
    </location>
</feature>
<dbReference type="OrthoDB" id="1424730at2"/>
<gene>
    <name evidence="2" type="ORF">C9J12_02795</name>
</gene>
<keyword evidence="1" id="KW-0472">Membrane</keyword>
<evidence type="ECO:0000313" key="3">
    <source>
        <dbReference type="Proteomes" id="UP000240987"/>
    </source>
</evidence>
<dbReference type="Pfam" id="PF14897">
    <property type="entry name" value="EpsG"/>
    <property type="match status" value="1"/>
</dbReference>
<evidence type="ECO:0000256" key="1">
    <source>
        <dbReference type="SAM" id="Phobius"/>
    </source>
</evidence>
<feature type="transmembrane region" description="Helical" evidence="1">
    <location>
        <begin position="178"/>
        <end position="203"/>
    </location>
</feature>
<dbReference type="Proteomes" id="UP000240987">
    <property type="component" value="Unassembled WGS sequence"/>
</dbReference>
<feature type="transmembrane region" description="Helical" evidence="1">
    <location>
        <begin position="38"/>
        <end position="57"/>
    </location>
</feature>
<comment type="caution">
    <text evidence="2">The sequence shown here is derived from an EMBL/GenBank/DDBJ whole genome shotgun (WGS) entry which is preliminary data.</text>
</comment>
<feature type="transmembrane region" description="Helical" evidence="1">
    <location>
        <begin position="132"/>
        <end position="151"/>
    </location>
</feature>